<reference evidence="3 4" key="1">
    <citation type="journal article" date="2018" name="IMA Fungus">
        <title>IMA Genome-F 9: Draft genome sequence of Annulohypoxylon stygium, Aspergillus mulundensis, Berkeleyomyces basicola (syn. Thielaviopsis basicola), Ceratocystis smalleyi, two Cercospora beticola strains, Coleophoma cylindrospora, Fusarium fracticaudum, Phialophora cf. hyalina, and Morchella septimelata.</title>
        <authorList>
            <person name="Wingfield B.D."/>
            <person name="Bills G.F."/>
            <person name="Dong Y."/>
            <person name="Huang W."/>
            <person name="Nel W.J."/>
            <person name="Swalarsk-Parry B.S."/>
            <person name="Vaghefi N."/>
            <person name="Wilken P.M."/>
            <person name="An Z."/>
            <person name="de Beer Z.W."/>
            <person name="De Vos L."/>
            <person name="Chen L."/>
            <person name="Duong T.A."/>
            <person name="Gao Y."/>
            <person name="Hammerbacher A."/>
            <person name="Kikkert J.R."/>
            <person name="Li Y."/>
            <person name="Li H."/>
            <person name="Li K."/>
            <person name="Li Q."/>
            <person name="Liu X."/>
            <person name="Ma X."/>
            <person name="Naidoo K."/>
            <person name="Pethybridge S.J."/>
            <person name="Sun J."/>
            <person name="Steenkamp E.T."/>
            <person name="van der Nest M.A."/>
            <person name="van Wyk S."/>
            <person name="Wingfield M.J."/>
            <person name="Xiong C."/>
            <person name="Yue Q."/>
            <person name="Zhang X."/>
        </authorList>
    </citation>
    <scope>NUCLEOTIDE SEQUENCE [LARGE SCALE GENOMIC DNA]</scope>
    <source>
        <strain evidence="3 4">BP6252</strain>
    </source>
</reference>
<keyword evidence="1" id="KW-0732">Signal</keyword>
<dbReference type="STRING" id="1849047.A0A3D8RSV6"/>
<sequence>MLRPSLARVLLATLLYHAHTASAGLSTVVVTATASSAPTATSTQYTSDSAFQSAILDAHNFYRKQHNASSLAWNATSAKAAQSWGAKCEFVHSGGPTGENLAAGYPNASASIDAWALEREQYNWNQPGFSEATGHFTQVVWGNTTSVGCSRQSCQGANGTPGWFVVCEYYAAGNVVGDGNLYFEWNVKKLVDGKLSDTVESGVSVSAAQGLAQLVDWATVLVGMAAFVVASDLTL</sequence>
<gene>
    <name evidence="3" type="ORF">BP6252_05101</name>
</gene>
<evidence type="ECO:0000259" key="2">
    <source>
        <dbReference type="SMART" id="SM00198"/>
    </source>
</evidence>
<evidence type="ECO:0000313" key="4">
    <source>
        <dbReference type="Proteomes" id="UP000256645"/>
    </source>
</evidence>
<proteinExistence type="predicted"/>
<dbReference type="InterPro" id="IPR018244">
    <property type="entry name" value="Allrgn_V5/Tpx1_CS"/>
</dbReference>
<dbReference type="PRINTS" id="PR00837">
    <property type="entry name" value="V5TPXLIKE"/>
</dbReference>
<comment type="caution">
    <text evidence="3">The sequence shown here is derived from an EMBL/GenBank/DDBJ whole genome shotgun (WGS) entry which is preliminary data.</text>
</comment>
<feature type="chain" id="PRO_5017737499" description="SCP domain-containing protein" evidence="1">
    <location>
        <begin position="24"/>
        <end position="235"/>
    </location>
</feature>
<dbReference type="EMBL" id="PDLM01000005">
    <property type="protein sequence ID" value="RDW77048.1"/>
    <property type="molecule type" value="Genomic_DNA"/>
</dbReference>
<dbReference type="InterPro" id="IPR035940">
    <property type="entry name" value="CAP_sf"/>
</dbReference>
<dbReference type="Gene3D" id="3.40.33.10">
    <property type="entry name" value="CAP"/>
    <property type="match status" value="1"/>
</dbReference>
<dbReference type="Proteomes" id="UP000256645">
    <property type="component" value="Unassembled WGS sequence"/>
</dbReference>
<dbReference type="Pfam" id="PF00188">
    <property type="entry name" value="CAP"/>
    <property type="match status" value="1"/>
</dbReference>
<feature type="signal peptide" evidence="1">
    <location>
        <begin position="1"/>
        <end position="23"/>
    </location>
</feature>
<dbReference type="PROSITE" id="PS01009">
    <property type="entry name" value="CRISP_1"/>
    <property type="match status" value="1"/>
</dbReference>
<evidence type="ECO:0000313" key="3">
    <source>
        <dbReference type="EMBL" id="RDW77048.1"/>
    </source>
</evidence>
<dbReference type="SUPFAM" id="SSF55797">
    <property type="entry name" value="PR-1-like"/>
    <property type="match status" value="1"/>
</dbReference>
<feature type="domain" description="SCP" evidence="2">
    <location>
        <begin position="50"/>
        <end position="177"/>
    </location>
</feature>
<organism evidence="3 4">
    <name type="scientific">Coleophoma cylindrospora</name>
    <dbReference type="NCBI Taxonomy" id="1849047"/>
    <lineage>
        <taxon>Eukaryota</taxon>
        <taxon>Fungi</taxon>
        <taxon>Dikarya</taxon>
        <taxon>Ascomycota</taxon>
        <taxon>Pezizomycotina</taxon>
        <taxon>Leotiomycetes</taxon>
        <taxon>Helotiales</taxon>
        <taxon>Dermateaceae</taxon>
        <taxon>Coleophoma</taxon>
    </lineage>
</organism>
<keyword evidence="4" id="KW-1185">Reference proteome</keyword>
<dbReference type="AlphaFoldDB" id="A0A3D8RSV6"/>
<dbReference type="GO" id="GO:0005576">
    <property type="term" value="C:extracellular region"/>
    <property type="evidence" value="ECO:0007669"/>
    <property type="project" value="InterPro"/>
</dbReference>
<dbReference type="OrthoDB" id="337038at2759"/>
<name>A0A3D8RSV6_9HELO</name>
<dbReference type="InterPro" id="IPR001283">
    <property type="entry name" value="CRISP-related"/>
</dbReference>
<protein>
    <recommendedName>
        <fullName evidence="2">SCP domain-containing protein</fullName>
    </recommendedName>
</protein>
<accession>A0A3D8RSV6</accession>
<dbReference type="PANTHER" id="PTHR10334">
    <property type="entry name" value="CYSTEINE-RICH SECRETORY PROTEIN-RELATED"/>
    <property type="match status" value="1"/>
</dbReference>
<evidence type="ECO:0000256" key="1">
    <source>
        <dbReference type="SAM" id="SignalP"/>
    </source>
</evidence>
<dbReference type="SMART" id="SM00198">
    <property type="entry name" value="SCP"/>
    <property type="match status" value="1"/>
</dbReference>
<dbReference type="InterPro" id="IPR014044">
    <property type="entry name" value="CAP_dom"/>
</dbReference>